<keyword evidence="1" id="KW-0805">Transcription regulation</keyword>
<evidence type="ECO:0000256" key="3">
    <source>
        <dbReference type="ARBA" id="ARBA00023163"/>
    </source>
</evidence>
<evidence type="ECO:0000256" key="2">
    <source>
        <dbReference type="ARBA" id="ARBA00023125"/>
    </source>
</evidence>
<dbReference type="SUPFAM" id="SSF46689">
    <property type="entry name" value="Homeodomain-like"/>
    <property type="match status" value="1"/>
</dbReference>
<dbReference type="GO" id="GO:0003700">
    <property type="term" value="F:DNA-binding transcription factor activity"/>
    <property type="evidence" value="ECO:0007669"/>
    <property type="project" value="InterPro"/>
</dbReference>
<reference evidence="5 6" key="1">
    <citation type="submission" date="2016-03" db="EMBL/GenBank/DDBJ databases">
        <authorList>
            <person name="Ploux O."/>
        </authorList>
    </citation>
    <scope>NUCLEOTIDE SEQUENCE [LARGE SCALE GENOMIC DNA]</scope>
    <source>
        <strain evidence="5 6">LPB0076</strain>
    </source>
</reference>
<feature type="domain" description="HTH araC/xylS-type" evidence="4">
    <location>
        <begin position="187"/>
        <end position="285"/>
    </location>
</feature>
<keyword evidence="3" id="KW-0804">Transcription</keyword>
<dbReference type="PRINTS" id="PR00032">
    <property type="entry name" value="HTHARAC"/>
</dbReference>
<dbReference type="AlphaFoldDB" id="A0A1B9DXM2"/>
<keyword evidence="2" id="KW-0238">DNA-binding</keyword>
<dbReference type="PANTHER" id="PTHR43280:SF32">
    <property type="entry name" value="TRANSCRIPTIONAL REGULATORY PROTEIN"/>
    <property type="match status" value="1"/>
</dbReference>
<gene>
    <name evidence="5" type="ORF">LPBF_10635</name>
</gene>
<dbReference type="RefSeq" id="WP_066336177.1">
    <property type="nucleotide sequence ID" value="NZ_CP017688.1"/>
</dbReference>
<dbReference type="InterPro" id="IPR020449">
    <property type="entry name" value="Tscrpt_reg_AraC-type_HTH"/>
</dbReference>
<dbReference type="SMART" id="SM00342">
    <property type="entry name" value="HTH_ARAC"/>
    <property type="match status" value="1"/>
</dbReference>
<dbReference type="PROSITE" id="PS01124">
    <property type="entry name" value="HTH_ARAC_FAMILY_2"/>
    <property type="match status" value="1"/>
</dbReference>
<dbReference type="InterPro" id="IPR003313">
    <property type="entry name" value="AraC-bd"/>
</dbReference>
<proteinExistence type="predicted"/>
<name>A0A1B9DXM2_9FLAO</name>
<dbReference type="SUPFAM" id="SSF51215">
    <property type="entry name" value="Regulatory protein AraC"/>
    <property type="match status" value="1"/>
</dbReference>
<dbReference type="Gene3D" id="1.10.10.60">
    <property type="entry name" value="Homeodomain-like"/>
    <property type="match status" value="1"/>
</dbReference>
<dbReference type="InterPro" id="IPR037923">
    <property type="entry name" value="HTH-like"/>
</dbReference>
<dbReference type="Pfam" id="PF02311">
    <property type="entry name" value="AraC_binding"/>
    <property type="match status" value="1"/>
</dbReference>
<sequence length="287" mass="33489">MKKYPVYSIQRFNCNSVNSDFYINTFKNHLITHRFVEQPHRHDFYVLVFFTAGSGTHNVDFNTYNIQPHRVFVLQPGQMHHWSLSEDIEGYVVFYSPEMYNLYFGQKDLDGFAFYYSAHTKSEIVLSATESEALEPLFKMMLLESQAPKNFAQDKILNLLDIIHIELARKYQDSGGVHAPAYMGKIKQLGQLLEAKFAQEKTASFYANALNISLKHLNRICNEMLQKTTTEVIAQRVVLEAKRMLMDKNLTVNEIANHLGYEDYSYFVRLFKKHTGKTPKVFRTQRE</sequence>
<dbReference type="STRING" id="1763534.GCA_001831475_00171"/>
<evidence type="ECO:0000259" key="4">
    <source>
        <dbReference type="PROSITE" id="PS01124"/>
    </source>
</evidence>
<evidence type="ECO:0000313" key="6">
    <source>
        <dbReference type="Proteomes" id="UP000093510"/>
    </source>
</evidence>
<dbReference type="Gene3D" id="2.60.120.10">
    <property type="entry name" value="Jelly Rolls"/>
    <property type="match status" value="1"/>
</dbReference>
<accession>A0A1B9DXM2</accession>
<evidence type="ECO:0000313" key="5">
    <source>
        <dbReference type="EMBL" id="OCB74441.1"/>
    </source>
</evidence>
<dbReference type="Proteomes" id="UP000093510">
    <property type="component" value="Unassembled WGS sequence"/>
</dbReference>
<dbReference type="Pfam" id="PF12833">
    <property type="entry name" value="HTH_18"/>
    <property type="match status" value="1"/>
</dbReference>
<dbReference type="InterPro" id="IPR018060">
    <property type="entry name" value="HTH_AraC"/>
</dbReference>
<organism evidence="5 6">
    <name type="scientific">Flavobacterium crassostreae</name>
    <dbReference type="NCBI Taxonomy" id="1763534"/>
    <lineage>
        <taxon>Bacteria</taxon>
        <taxon>Pseudomonadati</taxon>
        <taxon>Bacteroidota</taxon>
        <taxon>Flavobacteriia</taxon>
        <taxon>Flavobacteriales</taxon>
        <taxon>Flavobacteriaceae</taxon>
        <taxon>Flavobacterium</taxon>
    </lineage>
</organism>
<dbReference type="InterPro" id="IPR009057">
    <property type="entry name" value="Homeodomain-like_sf"/>
</dbReference>
<dbReference type="GO" id="GO:0043565">
    <property type="term" value="F:sequence-specific DNA binding"/>
    <property type="evidence" value="ECO:0007669"/>
    <property type="project" value="InterPro"/>
</dbReference>
<protein>
    <submittedName>
        <fullName evidence="5">AraC family transcriptional regulator</fullName>
    </submittedName>
</protein>
<dbReference type="InterPro" id="IPR014710">
    <property type="entry name" value="RmlC-like_jellyroll"/>
</dbReference>
<evidence type="ECO:0000256" key="1">
    <source>
        <dbReference type="ARBA" id="ARBA00023015"/>
    </source>
</evidence>
<dbReference type="OrthoDB" id="1096411at2"/>
<dbReference type="PANTHER" id="PTHR43280">
    <property type="entry name" value="ARAC-FAMILY TRANSCRIPTIONAL REGULATOR"/>
    <property type="match status" value="1"/>
</dbReference>
<comment type="caution">
    <text evidence="5">The sequence shown here is derived from an EMBL/GenBank/DDBJ whole genome shotgun (WGS) entry which is preliminary data.</text>
</comment>
<keyword evidence="6" id="KW-1185">Reference proteome</keyword>
<dbReference type="EMBL" id="LVEP01000038">
    <property type="protein sequence ID" value="OCB74441.1"/>
    <property type="molecule type" value="Genomic_DNA"/>
</dbReference>